<protein>
    <submittedName>
        <fullName evidence="1">Uncharacterized protein</fullName>
    </submittedName>
</protein>
<accession>A0A2Z4QAU5</accession>
<keyword evidence="2" id="KW-1185">Reference proteome</keyword>
<sequence>MNTEALRREDEAKAYHKRVELLSAIKVEYTLQVRLKVLNSWANDLEVKHLEQAVMSTFNQDTSKPFSLSADFYTYGIITIKAKDRGDIINAVEYIERVLDNRGEVGLA</sequence>
<gene>
    <name evidence="1" type="ORF">CPT_Mineola_259</name>
</gene>
<organism evidence="1 2">
    <name type="scientific">Klebsiella phage Mineola</name>
    <dbReference type="NCBI Taxonomy" id="2234047"/>
    <lineage>
        <taxon>Viruses</taxon>
        <taxon>Duplodnaviria</taxon>
        <taxon>Heunggongvirae</taxon>
        <taxon>Uroviricota</taxon>
        <taxon>Caudoviricetes</taxon>
        <taxon>Pantevenvirales</taxon>
        <taxon>Straboviridae</taxon>
        <taxon>Tevenvirinae</taxon>
        <taxon>Jiaodavirus</taxon>
        <taxon>Jiaodavirus mineola</taxon>
    </lineage>
</organism>
<name>A0A2Z4QAU5_9CAUD</name>
<proteinExistence type="predicted"/>
<evidence type="ECO:0000313" key="2">
    <source>
        <dbReference type="Proteomes" id="UP000251198"/>
    </source>
</evidence>
<dbReference type="Proteomes" id="UP000251198">
    <property type="component" value="Segment"/>
</dbReference>
<evidence type="ECO:0000313" key="1">
    <source>
        <dbReference type="EMBL" id="AWY07154.1"/>
    </source>
</evidence>
<dbReference type="EMBL" id="MH333064">
    <property type="protein sequence ID" value="AWY07154.1"/>
    <property type="molecule type" value="Genomic_DNA"/>
</dbReference>
<reference evidence="2" key="1">
    <citation type="submission" date="2018-05" db="EMBL/GenBank/DDBJ databases">
        <title>Complete Genome of Klebsiella pneumoniae Myophage Mineola.</title>
        <authorList>
            <person name="Boeckman J.X."/>
            <person name="Lessor L."/>
            <person name="Liu M."/>
            <person name="Gill J."/>
        </authorList>
    </citation>
    <scope>NUCLEOTIDE SEQUENCE [LARGE SCALE GENOMIC DNA]</scope>
</reference>